<evidence type="ECO:0008006" key="6">
    <source>
        <dbReference type="Google" id="ProtNLM"/>
    </source>
</evidence>
<dbReference type="STRING" id="1797589.A2784_02380"/>
<evidence type="ECO:0000313" key="5">
    <source>
        <dbReference type="Proteomes" id="UP000177324"/>
    </source>
</evidence>
<protein>
    <recommendedName>
        <fullName evidence="6">Hydrolase TatD</fullName>
    </recommendedName>
</protein>
<dbReference type="InterPro" id="IPR001130">
    <property type="entry name" value="TatD-like"/>
</dbReference>
<keyword evidence="1 3" id="KW-0479">Metal-binding</keyword>
<proteinExistence type="predicted"/>
<dbReference type="InterPro" id="IPR018228">
    <property type="entry name" value="DNase_TatD-rel_CS"/>
</dbReference>
<dbReference type="PANTHER" id="PTHR46124">
    <property type="entry name" value="D-AMINOACYL-TRNA DEACYLASE"/>
    <property type="match status" value="1"/>
</dbReference>
<dbReference type="PIRSF" id="PIRSF005902">
    <property type="entry name" value="DNase_TatD"/>
    <property type="match status" value="1"/>
</dbReference>
<feature type="binding site" evidence="3">
    <location>
        <position position="6"/>
    </location>
    <ligand>
        <name>a divalent metal cation</name>
        <dbReference type="ChEBI" id="CHEBI:60240"/>
        <label>1</label>
    </ligand>
</feature>
<keyword evidence="2" id="KW-0378">Hydrolase</keyword>
<dbReference type="CDD" id="cd01310">
    <property type="entry name" value="TatD_DNAse"/>
    <property type="match status" value="1"/>
</dbReference>
<sequence>MWVDTHAHVNFEAFEEDWREVVNRAVKAGVEKIIVVGADLATSKRAVELASQDEHLWASVGIHPHHARSIKSVKSVKELAQSPRVVAIGEIGLDYHEYKNSKYPSTALRTSDKKLQKELFEMQLEVAKELDKPVIFHSREAGEEVLEIARGIRGVFHCFGGSKKYLKKVLAAGFYVGFTGQITYVSDRADVAREVPLDRLLLETDCPYMPPFREKRRSEPRDVTIIGQFLGGEIEQATTTNAWRLFGI</sequence>
<feature type="binding site" evidence="3">
    <location>
        <position position="137"/>
    </location>
    <ligand>
        <name>a divalent metal cation</name>
        <dbReference type="ChEBI" id="CHEBI:60240"/>
        <label>2</label>
    </ligand>
</feature>
<dbReference type="Pfam" id="PF01026">
    <property type="entry name" value="TatD_DNase"/>
    <property type="match status" value="1"/>
</dbReference>
<evidence type="ECO:0000313" key="4">
    <source>
        <dbReference type="EMBL" id="OGY18954.1"/>
    </source>
</evidence>
<evidence type="ECO:0000256" key="1">
    <source>
        <dbReference type="ARBA" id="ARBA00022723"/>
    </source>
</evidence>
<dbReference type="PANTHER" id="PTHR46124:SF2">
    <property type="entry name" value="D-AMINOACYL-TRNA DEACYLASE"/>
    <property type="match status" value="1"/>
</dbReference>
<name>A0A1G1VUG1_9BACT</name>
<dbReference type="Gene3D" id="3.20.20.140">
    <property type="entry name" value="Metal-dependent hydrolases"/>
    <property type="match status" value="1"/>
</dbReference>
<feature type="binding site" evidence="3">
    <location>
        <position position="205"/>
    </location>
    <ligand>
        <name>a divalent metal cation</name>
        <dbReference type="ChEBI" id="CHEBI:60240"/>
        <label>1</label>
    </ligand>
</feature>
<dbReference type="GO" id="GO:0046872">
    <property type="term" value="F:metal ion binding"/>
    <property type="evidence" value="ECO:0007669"/>
    <property type="project" value="UniProtKB-KW"/>
</dbReference>
<evidence type="ECO:0000256" key="2">
    <source>
        <dbReference type="ARBA" id="ARBA00022801"/>
    </source>
</evidence>
<feature type="binding site" evidence="3">
    <location>
        <position position="8"/>
    </location>
    <ligand>
        <name>a divalent metal cation</name>
        <dbReference type="ChEBI" id="CHEBI:60240"/>
        <label>1</label>
    </ligand>
</feature>
<gene>
    <name evidence="4" type="ORF">A2784_02380</name>
</gene>
<dbReference type="SUPFAM" id="SSF51556">
    <property type="entry name" value="Metallo-dependent hydrolases"/>
    <property type="match status" value="1"/>
</dbReference>
<dbReference type="Proteomes" id="UP000177324">
    <property type="component" value="Unassembled WGS sequence"/>
</dbReference>
<dbReference type="GO" id="GO:0016788">
    <property type="term" value="F:hydrolase activity, acting on ester bonds"/>
    <property type="evidence" value="ECO:0007669"/>
    <property type="project" value="InterPro"/>
</dbReference>
<feature type="binding site" evidence="3">
    <location>
        <position position="157"/>
    </location>
    <ligand>
        <name>a divalent metal cation</name>
        <dbReference type="ChEBI" id="CHEBI:60240"/>
        <label>2</label>
    </ligand>
</feature>
<evidence type="ECO:0000256" key="3">
    <source>
        <dbReference type="PIRSR" id="PIRSR005902-1"/>
    </source>
</evidence>
<dbReference type="PROSITE" id="PS01091">
    <property type="entry name" value="TATD_3"/>
    <property type="match status" value="1"/>
</dbReference>
<dbReference type="InterPro" id="IPR032466">
    <property type="entry name" value="Metal_Hydrolase"/>
</dbReference>
<organism evidence="4 5">
    <name type="scientific">Candidatus Chisholmbacteria bacterium RIFCSPHIGHO2_01_FULL_48_12</name>
    <dbReference type="NCBI Taxonomy" id="1797589"/>
    <lineage>
        <taxon>Bacteria</taxon>
        <taxon>Candidatus Chisholmiibacteriota</taxon>
    </lineage>
</organism>
<reference evidence="4 5" key="1">
    <citation type="journal article" date="2016" name="Nat. Commun.">
        <title>Thousands of microbial genomes shed light on interconnected biogeochemical processes in an aquifer system.</title>
        <authorList>
            <person name="Anantharaman K."/>
            <person name="Brown C.T."/>
            <person name="Hug L.A."/>
            <person name="Sharon I."/>
            <person name="Castelle C.J."/>
            <person name="Probst A.J."/>
            <person name="Thomas B.C."/>
            <person name="Singh A."/>
            <person name="Wilkins M.J."/>
            <person name="Karaoz U."/>
            <person name="Brodie E.L."/>
            <person name="Williams K.H."/>
            <person name="Hubbard S.S."/>
            <person name="Banfield J.F."/>
        </authorList>
    </citation>
    <scope>NUCLEOTIDE SEQUENCE [LARGE SCALE GENOMIC DNA]</scope>
</reference>
<dbReference type="EMBL" id="MHCH01000007">
    <property type="protein sequence ID" value="OGY18954.1"/>
    <property type="molecule type" value="Genomic_DNA"/>
</dbReference>
<dbReference type="FunFam" id="3.20.20.140:FF:000005">
    <property type="entry name" value="TatD family hydrolase"/>
    <property type="match status" value="1"/>
</dbReference>
<accession>A0A1G1VUG1</accession>
<feature type="binding site" evidence="3">
    <location>
        <position position="90"/>
    </location>
    <ligand>
        <name>a divalent metal cation</name>
        <dbReference type="ChEBI" id="CHEBI:60240"/>
        <label>1</label>
    </ligand>
</feature>
<dbReference type="AlphaFoldDB" id="A0A1G1VUG1"/>
<comment type="caution">
    <text evidence="4">The sequence shown here is derived from an EMBL/GenBank/DDBJ whole genome shotgun (WGS) entry which is preliminary data.</text>
</comment>